<evidence type="ECO:0000259" key="16">
    <source>
        <dbReference type="Pfam" id="PF17039"/>
    </source>
</evidence>
<evidence type="ECO:0000256" key="6">
    <source>
        <dbReference type="ARBA" id="ARBA00022692"/>
    </source>
</evidence>
<dbReference type="EC" id="2.4.1.-" evidence="13"/>
<dbReference type="Gene3D" id="3.40.50.11660">
    <property type="entry name" value="Glycosyl transferase family 10, C-terminal domain"/>
    <property type="match status" value="1"/>
</dbReference>
<keyword evidence="14" id="KW-0256">Endoplasmic reticulum</keyword>
<dbReference type="GO" id="GO:0000139">
    <property type="term" value="C:Golgi membrane"/>
    <property type="evidence" value="ECO:0007669"/>
    <property type="project" value="InterPro"/>
</dbReference>
<feature type="domain" description="Fucosyltransferase C-terminal" evidence="15">
    <location>
        <begin position="219"/>
        <end position="404"/>
    </location>
</feature>
<dbReference type="InterPro" id="IPR038577">
    <property type="entry name" value="GT10-like_C_sf"/>
</dbReference>
<dbReference type="GO" id="GO:0046920">
    <property type="term" value="F:alpha-(1-&gt;3)-fucosyltransferase activity"/>
    <property type="evidence" value="ECO:0007669"/>
    <property type="project" value="UniProtKB-UniRule"/>
</dbReference>
<protein>
    <recommendedName>
        <fullName evidence="13">GDP-fucose protein O-fucosyltransferase</fullName>
        <ecNumber evidence="13">2.4.1.-</ecNumber>
    </recommendedName>
</protein>
<comment type="similarity">
    <text evidence="3 13 14">Belongs to the glycosyltransferase 10 family.</text>
</comment>
<reference evidence="17" key="2">
    <citation type="submission" date="2025-09" db="UniProtKB">
        <authorList>
            <consortium name="Ensembl"/>
        </authorList>
    </citation>
    <scope>IDENTIFICATION</scope>
</reference>
<evidence type="ECO:0000256" key="3">
    <source>
        <dbReference type="ARBA" id="ARBA00008919"/>
    </source>
</evidence>
<dbReference type="Proteomes" id="UP000694428">
    <property type="component" value="Unplaced"/>
</dbReference>
<keyword evidence="6 14" id="KW-0812">Transmembrane</keyword>
<evidence type="ECO:0000256" key="1">
    <source>
        <dbReference type="ARBA" id="ARBA00004648"/>
    </source>
</evidence>
<dbReference type="FunFam" id="3.40.50.11660:FF:000002">
    <property type="entry name" value="Alpha-(1,3)-fucosyltransferase"/>
    <property type="match status" value="1"/>
</dbReference>
<dbReference type="AlphaFoldDB" id="A0A8C9EWZ9"/>
<evidence type="ECO:0000259" key="15">
    <source>
        <dbReference type="Pfam" id="PF00852"/>
    </source>
</evidence>
<dbReference type="PANTHER" id="PTHR11929">
    <property type="entry name" value="ALPHA- 1,3 -FUCOSYLTRANSFERASE"/>
    <property type="match status" value="1"/>
</dbReference>
<evidence type="ECO:0000256" key="14">
    <source>
        <dbReference type="RuleBase" id="RU003832"/>
    </source>
</evidence>
<evidence type="ECO:0000256" key="10">
    <source>
        <dbReference type="ARBA" id="ARBA00023180"/>
    </source>
</evidence>
<comment type="catalytic activity">
    <reaction evidence="12">
        <text>L-seryl-[protein] + GDP-beta-L-fucose = 3-O-(alpha-L-fucosyl)-L-seryl-[protein] + GDP + H(+)</text>
        <dbReference type="Rhea" id="RHEA:63644"/>
        <dbReference type="Rhea" id="RHEA-COMP:9863"/>
        <dbReference type="Rhea" id="RHEA-COMP:17914"/>
        <dbReference type="ChEBI" id="CHEBI:15378"/>
        <dbReference type="ChEBI" id="CHEBI:29999"/>
        <dbReference type="ChEBI" id="CHEBI:57273"/>
        <dbReference type="ChEBI" id="CHEBI:58189"/>
        <dbReference type="ChEBI" id="CHEBI:189632"/>
        <dbReference type="EC" id="2.4.1.221"/>
    </reaction>
    <physiologicalReaction direction="left-to-right" evidence="12">
        <dbReference type="Rhea" id="RHEA:63645"/>
    </physiologicalReaction>
</comment>
<dbReference type="PANTHER" id="PTHR11929:SF194">
    <property type="entry name" value="ALPHA-(1,3)-FUCOSYLTRANSFERASE 10"/>
    <property type="match status" value="1"/>
</dbReference>
<dbReference type="InterPro" id="IPR031481">
    <property type="entry name" value="Glyco_tran_10_N"/>
</dbReference>
<dbReference type="PIRSF" id="PIRSF037332">
    <property type="entry name" value="Alpha1_3FUT_met"/>
    <property type="match status" value="1"/>
</dbReference>
<keyword evidence="7" id="KW-0735">Signal-anchor</keyword>
<sequence length="484" mass="56739">MVRMRRKRLWASCVCFVAFFFLVVMLQVITELGNSENKAAAVSSLHSGPLKPGERHASQLKKKELYSNFRTEPDTDHYPILLWWSPLTGETGRLGQCGEDVCFFTVNKTYQHSQMTRAFLFYGSFISFVSQGTDFSIDSLPLPRKDHHDWALFHEESPKNNYKLFHEPAITLFNHTATFSRHSHLPLTTQYLESVEVLRTLRHMIPVQMKNSLRKRLAPLVYVQSDCNAPSDRDSYVRELMCHIEVDSYGECLHNRDLPQHLRNPSAMDDGNFYKILAQYKFILAFENAICEDYITEKLWRPLMLGVVPVYFGSPGIVDWLPSNKSAILVSSFSHPRELAHYIKTLDQNDQEYEAYLEWKLKGDISNPRLLTAMKERKWGVQDMTQDNYIDTFECMVCNRVWENIRREEKGWLPQRWSAQVNHLNCPKPEAFWFSSSNPSQTSLQEMWIASFEQSKKEAWALRQLVERNRNFTVQEFWMLVFKE</sequence>
<organism evidence="17 18">
    <name type="scientific">Pavo cristatus</name>
    <name type="common">Indian peafowl</name>
    <name type="synonym">Blue peafowl</name>
    <dbReference type="NCBI Taxonomy" id="9049"/>
    <lineage>
        <taxon>Eukaryota</taxon>
        <taxon>Metazoa</taxon>
        <taxon>Chordata</taxon>
        <taxon>Craniata</taxon>
        <taxon>Vertebrata</taxon>
        <taxon>Euteleostomi</taxon>
        <taxon>Archelosauria</taxon>
        <taxon>Archosauria</taxon>
        <taxon>Dinosauria</taxon>
        <taxon>Saurischia</taxon>
        <taxon>Theropoda</taxon>
        <taxon>Coelurosauria</taxon>
        <taxon>Aves</taxon>
        <taxon>Neognathae</taxon>
        <taxon>Galloanserae</taxon>
        <taxon>Galliformes</taxon>
        <taxon>Phasianidae</taxon>
        <taxon>Phasianinae</taxon>
        <taxon>Pavo</taxon>
    </lineage>
</organism>
<dbReference type="Pfam" id="PF17039">
    <property type="entry name" value="Glyco_tran_10_N"/>
    <property type="match status" value="1"/>
</dbReference>
<evidence type="ECO:0000256" key="13">
    <source>
        <dbReference type="PIRNR" id="PIRNR037332"/>
    </source>
</evidence>
<comment type="pathway">
    <text evidence="2">Protein modification; protein glycosylation.</text>
</comment>
<dbReference type="Pfam" id="PF00852">
    <property type="entry name" value="Glyco_transf_10"/>
    <property type="match status" value="1"/>
</dbReference>
<evidence type="ECO:0000256" key="2">
    <source>
        <dbReference type="ARBA" id="ARBA00004922"/>
    </source>
</evidence>
<keyword evidence="8" id="KW-1133">Transmembrane helix</keyword>
<dbReference type="GO" id="GO:0005789">
    <property type="term" value="C:endoplasmic reticulum membrane"/>
    <property type="evidence" value="ECO:0007669"/>
    <property type="project" value="UniProtKB-SubCell"/>
</dbReference>
<reference evidence="17" key="1">
    <citation type="submission" date="2025-08" db="UniProtKB">
        <authorList>
            <consortium name="Ensembl"/>
        </authorList>
    </citation>
    <scope>IDENTIFICATION</scope>
</reference>
<keyword evidence="10" id="KW-0325">Glycoprotein</keyword>
<evidence type="ECO:0000256" key="12">
    <source>
        <dbReference type="ARBA" id="ARBA00048647"/>
    </source>
</evidence>
<evidence type="ECO:0000313" key="17">
    <source>
        <dbReference type="Ensembl" id="ENSPSTP00000006119.1"/>
    </source>
</evidence>
<evidence type="ECO:0000256" key="9">
    <source>
        <dbReference type="ARBA" id="ARBA00023136"/>
    </source>
</evidence>
<dbReference type="UniPathway" id="UPA00378"/>
<feature type="domain" description="Fucosyltransferase N-terminal" evidence="16">
    <location>
        <begin position="80"/>
        <end position="186"/>
    </location>
</feature>
<evidence type="ECO:0000256" key="5">
    <source>
        <dbReference type="ARBA" id="ARBA00022679"/>
    </source>
</evidence>
<dbReference type="GO" id="GO:0046922">
    <property type="term" value="F:peptide-O-fucosyltransferase activity"/>
    <property type="evidence" value="ECO:0007669"/>
    <property type="project" value="UniProtKB-EC"/>
</dbReference>
<keyword evidence="4 13" id="KW-0328">Glycosyltransferase</keyword>
<name>A0A8C9EWZ9_PAVCR</name>
<keyword evidence="9 13" id="KW-0472">Membrane</keyword>
<keyword evidence="18" id="KW-1185">Reference proteome</keyword>
<dbReference type="SUPFAM" id="SSF53756">
    <property type="entry name" value="UDP-Glycosyltransferase/glycogen phosphorylase"/>
    <property type="match status" value="1"/>
</dbReference>
<evidence type="ECO:0000256" key="7">
    <source>
        <dbReference type="ARBA" id="ARBA00022968"/>
    </source>
</evidence>
<keyword evidence="5 13" id="KW-0808">Transferase</keyword>
<dbReference type="InterPro" id="IPR055270">
    <property type="entry name" value="Glyco_tran_10_C"/>
</dbReference>
<comment type="catalytic activity">
    <reaction evidence="11">
        <text>L-threonyl-[protein] + GDP-beta-L-fucose = 3-O-(alpha-L-fucosyl)-L-threonyl-[protein] + GDP + H(+)</text>
        <dbReference type="Rhea" id="RHEA:70491"/>
        <dbReference type="Rhea" id="RHEA-COMP:11060"/>
        <dbReference type="Rhea" id="RHEA-COMP:17915"/>
        <dbReference type="ChEBI" id="CHEBI:15378"/>
        <dbReference type="ChEBI" id="CHEBI:30013"/>
        <dbReference type="ChEBI" id="CHEBI:57273"/>
        <dbReference type="ChEBI" id="CHEBI:58189"/>
        <dbReference type="ChEBI" id="CHEBI:189631"/>
        <dbReference type="EC" id="2.4.1.221"/>
    </reaction>
    <physiologicalReaction direction="left-to-right" evidence="11">
        <dbReference type="Rhea" id="RHEA:70492"/>
    </physiologicalReaction>
</comment>
<evidence type="ECO:0000313" key="18">
    <source>
        <dbReference type="Proteomes" id="UP000694428"/>
    </source>
</evidence>
<comment type="subcellular location">
    <subcellularLocation>
        <location evidence="1 14">Endoplasmic reticulum membrane</location>
        <topology evidence="1 14">Single-pass type II membrane protein</topology>
    </subcellularLocation>
</comment>
<dbReference type="Ensembl" id="ENSPSTT00000006419.1">
    <property type="protein sequence ID" value="ENSPSTP00000006119.1"/>
    <property type="gene ID" value="ENSPSTG00000004331.1"/>
</dbReference>
<proteinExistence type="inferred from homology"/>
<accession>A0A8C9EWZ9</accession>
<dbReference type="InterPro" id="IPR001503">
    <property type="entry name" value="Glyco_trans_10"/>
</dbReference>
<evidence type="ECO:0000256" key="11">
    <source>
        <dbReference type="ARBA" id="ARBA00047273"/>
    </source>
</evidence>
<evidence type="ECO:0000256" key="4">
    <source>
        <dbReference type="ARBA" id="ARBA00022676"/>
    </source>
</evidence>
<evidence type="ECO:0000256" key="8">
    <source>
        <dbReference type="ARBA" id="ARBA00022989"/>
    </source>
</evidence>
<dbReference type="InterPro" id="IPR017176">
    <property type="entry name" value="Alpha-1_3-FUT_met"/>
</dbReference>
<comment type="function">
    <text evidence="13">Protein O-fucosyltransferase that specifically catalyzes O-fucosylation of serine or threonine residues in EMI domains of target proteins. Attaches fucose through an O-glycosidic linkage. O-fucosylation of EMI domain-containing proteins may be required for facilitating protein folding and secretion.</text>
</comment>